<gene>
    <name evidence="1" type="ORF">CDAR_237821</name>
</gene>
<dbReference type="Proteomes" id="UP001054837">
    <property type="component" value="Unassembled WGS sequence"/>
</dbReference>
<name>A0AAV4S433_9ARAC</name>
<comment type="caution">
    <text evidence="1">The sequence shown here is derived from an EMBL/GenBank/DDBJ whole genome shotgun (WGS) entry which is preliminary data.</text>
</comment>
<organism evidence="1 2">
    <name type="scientific">Caerostris darwini</name>
    <dbReference type="NCBI Taxonomy" id="1538125"/>
    <lineage>
        <taxon>Eukaryota</taxon>
        <taxon>Metazoa</taxon>
        <taxon>Ecdysozoa</taxon>
        <taxon>Arthropoda</taxon>
        <taxon>Chelicerata</taxon>
        <taxon>Arachnida</taxon>
        <taxon>Araneae</taxon>
        <taxon>Araneomorphae</taxon>
        <taxon>Entelegynae</taxon>
        <taxon>Araneoidea</taxon>
        <taxon>Araneidae</taxon>
        <taxon>Caerostris</taxon>
    </lineage>
</organism>
<evidence type="ECO:0000313" key="2">
    <source>
        <dbReference type="Proteomes" id="UP001054837"/>
    </source>
</evidence>
<sequence>MPQLPMSRLGLISQFRRDPIKPQTSSIGPLEFYYRNKWLNWTAIFVFLGQCDGPFISNGSASHCDIVLNDKFPITWVALSGLIKISDVSS</sequence>
<proteinExistence type="predicted"/>
<reference evidence="1 2" key="1">
    <citation type="submission" date="2021-06" db="EMBL/GenBank/DDBJ databases">
        <title>Caerostris darwini draft genome.</title>
        <authorList>
            <person name="Kono N."/>
            <person name="Arakawa K."/>
        </authorList>
    </citation>
    <scope>NUCLEOTIDE SEQUENCE [LARGE SCALE GENOMIC DNA]</scope>
</reference>
<accession>A0AAV4S433</accession>
<protein>
    <submittedName>
        <fullName evidence="1">Uncharacterized protein</fullName>
    </submittedName>
</protein>
<evidence type="ECO:0000313" key="1">
    <source>
        <dbReference type="EMBL" id="GIY27699.1"/>
    </source>
</evidence>
<keyword evidence="2" id="KW-1185">Reference proteome</keyword>
<dbReference type="EMBL" id="BPLQ01007073">
    <property type="protein sequence ID" value="GIY27699.1"/>
    <property type="molecule type" value="Genomic_DNA"/>
</dbReference>
<dbReference type="AlphaFoldDB" id="A0AAV4S433"/>